<dbReference type="GO" id="GO:0016322">
    <property type="term" value="P:neuron remodeling"/>
    <property type="evidence" value="ECO:0000315"/>
    <property type="project" value="FlyBase"/>
</dbReference>
<dbReference type="GO" id="GO:0048680">
    <property type="term" value="P:positive regulation of axon regeneration"/>
    <property type="evidence" value="ECO:0000315"/>
    <property type="project" value="FlyBase"/>
</dbReference>
<proteinExistence type="evidence at transcript level"/>
<dbReference type="GO" id="GO:0005737">
    <property type="term" value="C:cytoplasm"/>
    <property type="evidence" value="ECO:0007005"/>
    <property type="project" value="FlyBase"/>
</dbReference>
<dbReference type="EMBL" id="AY060967">
    <property type="protein sequence ID" value="AAL28515.1"/>
    <property type="molecule type" value="mRNA"/>
</dbReference>
<dbReference type="GO" id="GO:0030424">
    <property type="term" value="C:axon"/>
    <property type="evidence" value="ECO:0000314"/>
    <property type="project" value="FlyBase"/>
</dbReference>
<dbReference type="GO" id="GO:0007283">
    <property type="term" value="P:spermatogenesis"/>
    <property type="evidence" value="ECO:0000270"/>
    <property type="project" value="FlyBase"/>
</dbReference>
<gene>
    <name evidence="1 2" type="primary">Imp</name>
    <name evidence="2" type="ORF">CG1691</name>
</gene>
<dbReference type="AGR" id="FB:FBgn0285926"/>
<accession>Q95S41</accession>
<protein>
    <submittedName>
        <fullName evidence="1">GM09708p</fullName>
    </submittedName>
</protein>
<organism evidence="1">
    <name type="scientific">Drosophila melanogaster</name>
    <name type="common">Fruit fly</name>
    <dbReference type="NCBI Taxonomy" id="7227"/>
    <lineage>
        <taxon>Eukaryota</taxon>
        <taxon>Metazoa</taxon>
        <taxon>Ecdysozoa</taxon>
        <taxon>Arthropoda</taxon>
        <taxon>Hexapoda</taxon>
        <taxon>Insecta</taxon>
        <taxon>Pterygota</taxon>
        <taxon>Neoptera</taxon>
        <taxon>Endopterygota</taxon>
        <taxon>Diptera</taxon>
        <taxon>Brachycera</taxon>
        <taxon>Muscomorpha</taxon>
        <taxon>Ephydroidea</taxon>
        <taxon>Drosophilidae</taxon>
        <taxon>Drosophila</taxon>
        <taxon>Sophophora</taxon>
    </lineage>
</organism>
<name>Q95S41_DROME</name>
<dbReference type="GO" id="GO:0003730">
    <property type="term" value="F:mRNA 3'-UTR binding"/>
    <property type="evidence" value="ECO:0000314"/>
    <property type="project" value="FlyBase"/>
</dbReference>
<dbReference type="OrthoDB" id="752362at2759"/>
<evidence type="ECO:0000313" key="2">
    <source>
        <dbReference type="FlyBase" id="FBgn0285926"/>
    </source>
</evidence>
<dbReference type="GO" id="GO:0071013">
    <property type="term" value="C:catalytic step 2 spliceosome"/>
    <property type="evidence" value="ECO:0007005"/>
    <property type="project" value="FlyBase"/>
</dbReference>
<dbReference type="GO" id="GO:0005975">
    <property type="term" value="P:carbohydrate metabolic process"/>
    <property type="evidence" value="ECO:0000315"/>
    <property type="project" value="FlyBase"/>
</dbReference>
<evidence type="ECO:0000313" key="1">
    <source>
        <dbReference type="EMBL" id="AAL28515.1"/>
    </source>
</evidence>
<dbReference type="GO" id="GO:0051124">
    <property type="term" value="P:synaptic assembly at neuromuscular junction"/>
    <property type="evidence" value="ECO:0000315"/>
    <property type="project" value="FlyBase"/>
</dbReference>
<dbReference type="GO" id="GO:0000398">
    <property type="term" value="P:mRNA splicing, via spliceosome"/>
    <property type="evidence" value="ECO:0000305"/>
    <property type="project" value="FlyBase"/>
</dbReference>
<sequence>MYTISLRAILMDQCVYWDYILIERDMDGWNKKRQREQCLLYCTVVK</sequence>
<dbReference type="FlyBase" id="FBgn0285926">
    <property type="gene designation" value="Imp"/>
</dbReference>
<reference evidence="1" key="1">
    <citation type="submission" date="2001-10" db="EMBL/GenBank/DDBJ databases">
        <authorList>
            <person name="Stapleton M."/>
            <person name="Brokstein P."/>
            <person name="Hong L."/>
            <person name="Agbayani A."/>
            <person name="Carlson J."/>
            <person name="Champe M."/>
            <person name="Chavez C."/>
            <person name="Dorsett V."/>
            <person name="Farfan D."/>
            <person name="Frise E."/>
            <person name="George R."/>
            <person name="Gonzalez M."/>
            <person name="Guarin H."/>
            <person name="Li P."/>
            <person name="Liao G."/>
            <person name="Miranda A."/>
            <person name="Mungall C.J."/>
            <person name="Nunoo J."/>
            <person name="Pacleb J."/>
            <person name="Paragas V."/>
            <person name="Park S."/>
            <person name="Phouanenavong S."/>
            <person name="Wan K."/>
            <person name="Yu C."/>
            <person name="Lewis S.E."/>
            <person name="Rubin G.M."/>
            <person name="Celniker S."/>
        </authorList>
    </citation>
    <scope>NUCLEOTIDE SEQUENCE</scope>
</reference>
<dbReference type="GO" id="GO:0042594">
    <property type="term" value="P:response to starvation"/>
    <property type="evidence" value="ECO:0000315"/>
    <property type="project" value="FlyBase"/>
</dbReference>
<dbReference type="GO" id="GO:0043025">
    <property type="term" value="C:neuronal cell body"/>
    <property type="evidence" value="ECO:0000314"/>
    <property type="project" value="FlyBase"/>
</dbReference>
<dbReference type="GO" id="GO:0071011">
    <property type="term" value="C:precatalytic spliceosome"/>
    <property type="evidence" value="ECO:0007005"/>
    <property type="project" value="FlyBase"/>
</dbReference>
<dbReference type="AlphaFoldDB" id="Q95S41"/>